<keyword evidence="3" id="KW-1185">Reference proteome</keyword>
<evidence type="ECO:0000313" key="3">
    <source>
        <dbReference type="Proteomes" id="UP000593573"/>
    </source>
</evidence>
<evidence type="ECO:0000256" key="1">
    <source>
        <dbReference type="SAM" id="Phobius"/>
    </source>
</evidence>
<gene>
    <name evidence="2" type="ORF">Goklo_023140</name>
</gene>
<reference evidence="2 3" key="1">
    <citation type="journal article" date="2019" name="Genome Biol. Evol.">
        <title>Insights into the evolution of the New World diploid cottons (Gossypium, subgenus Houzingenia) based on genome sequencing.</title>
        <authorList>
            <person name="Grover C.E."/>
            <person name="Arick M.A. 2nd"/>
            <person name="Thrash A."/>
            <person name="Conover J.L."/>
            <person name="Sanders W.S."/>
            <person name="Peterson D.G."/>
            <person name="Frelichowski J.E."/>
            <person name="Scheffler J.A."/>
            <person name="Scheffler B.E."/>
            <person name="Wendel J.F."/>
        </authorList>
    </citation>
    <scope>NUCLEOTIDE SEQUENCE [LARGE SCALE GENOMIC DNA]</scope>
    <source>
        <strain evidence="2">57</strain>
        <tissue evidence="2">Leaf</tissue>
    </source>
</reference>
<sequence>MIRLVKRRYRLLLRFFVSHIRLSLCLIFITADLCGLKINLIIHI</sequence>
<keyword evidence="1" id="KW-0812">Transmembrane</keyword>
<dbReference type="OrthoDB" id="5800476at2759"/>
<dbReference type="AlphaFoldDB" id="A0A7J8TQ03"/>
<dbReference type="EMBL" id="JABFAB010000001">
    <property type="protein sequence ID" value="MBA0640175.1"/>
    <property type="molecule type" value="Genomic_DNA"/>
</dbReference>
<feature type="transmembrane region" description="Helical" evidence="1">
    <location>
        <begin position="12"/>
        <end position="31"/>
    </location>
</feature>
<dbReference type="Proteomes" id="UP000593573">
    <property type="component" value="Unassembled WGS sequence"/>
</dbReference>
<evidence type="ECO:0000313" key="2">
    <source>
        <dbReference type="EMBL" id="MBA0640175.1"/>
    </source>
</evidence>
<organism evidence="2 3">
    <name type="scientific">Gossypium klotzschianum</name>
    <dbReference type="NCBI Taxonomy" id="34286"/>
    <lineage>
        <taxon>Eukaryota</taxon>
        <taxon>Viridiplantae</taxon>
        <taxon>Streptophyta</taxon>
        <taxon>Embryophyta</taxon>
        <taxon>Tracheophyta</taxon>
        <taxon>Spermatophyta</taxon>
        <taxon>Magnoliopsida</taxon>
        <taxon>eudicotyledons</taxon>
        <taxon>Gunneridae</taxon>
        <taxon>Pentapetalae</taxon>
        <taxon>rosids</taxon>
        <taxon>malvids</taxon>
        <taxon>Malvales</taxon>
        <taxon>Malvaceae</taxon>
        <taxon>Malvoideae</taxon>
        <taxon>Gossypium</taxon>
    </lineage>
</organism>
<comment type="caution">
    <text evidence="2">The sequence shown here is derived from an EMBL/GenBank/DDBJ whole genome shotgun (WGS) entry which is preliminary data.</text>
</comment>
<proteinExistence type="predicted"/>
<accession>A0A7J8TQ03</accession>
<protein>
    <submittedName>
        <fullName evidence="2">Uncharacterized protein</fullName>
    </submittedName>
</protein>
<name>A0A7J8TQ03_9ROSI</name>
<keyword evidence="1" id="KW-1133">Transmembrane helix</keyword>
<keyword evidence="1" id="KW-0472">Membrane</keyword>